<dbReference type="NCBIfam" id="TIGR03815">
    <property type="entry name" value="CpaE_hom_Actino"/>
    <property type="match status" value="1"/>
</dbReference>
<dbReference type="InterPro" id="IPR059050">
    <property type="entry name" value="Rv3660c_N"/>
</dbReference>
<sequence length="387" mass="40596">MDVPQRTLIATSDPDLLDDLLRLAAAAATEVSISSSPEQALRAWGRAPLVVVGQDLERALRTAEPPPHPRVAVVSRCGAPPSAANGVRDTGGADEARTADAPDDRDGGNDRNGRELRDGGTAYLLPRDESALVDLFASVSDRPPAPVVSVVGGRGGAGASLLAVALSLAGERAGRSTALLDADPLGCGPDIYLGCDHTRADARTGWDDLLRQRGRMPWRTLRDGLPKAGRVDVLTWSRGGGSDRGRPLPVGAVRSALASARRGTDLVVVDLPRSFDPATTVFLNHSALVLVVVPADVYSVVSAARMTHRLQQESDRVRVVVRGARGGLSTEVIAKSLGVQLGADLPAEPGLSRLLRAGDVPAQHPRSPLARYADLVVDTLVSTEEAR</sequence>
<name>A0ABY5D8P1_9ACTN</name>
<dbReference type="InterPro" id="IPR027417">
    <property type="entry name" value="P-loop_NTPase"/>
</dbReference>
<gene>
    <name evidence="3" type="ORF">NE857_00055</name>
</gene>
<evidence type="ECO:0000259" key="2">
    <source>
        <dbReference type="Pfam" id="PF26563"/>
    </source>
</evidence>
<feature type="domain" description="Rv3660c-like CheY-like N-terminal" evidence="2">
    <location>
        <begin position="11"/>
        <end position="82"/>
    </location>
</feature>
<dbReference type="SUPFAM" id="SSF52540">
    <property type="entry name" value="P-loop containing nucleoside triphosphate hydrolases"/>
    <property type="match status" value="1"/>
</dbReference>
<dbReference type="EMBL" id="CP099837">
    <property type="protein sequence ID" value="USY20121.1"/>
    <property type="molecule type" value="Genomic_DNA"/>
</dbReference>
<accession>A0ABY5D8P1</accession>
<dbReference type="RefSeq" id="WP_254419247.1">
    <property type="nucleotide sequence ID" value="NZ_BAAAJB010000042.1"/>
</dbReference>
<feature type="compositionally biased region" description="Basic and acidic residues" evidence="1">
    <location>
        <begin position="94"/>
        <end position="118"/>
    </location>
</feature>
<feature type="region of interest" description="Disordered" evidence="1">
    <location>
        <begin position="77"/>
        <end position="121"/>
    </location>
</feature>
<dbReference type="Pfam" id="PF26563">
    <property type="entry name" value="Rv3660c_N"/>
    <property type="match status" value="1"/>
</dbReference>
<proteinExistence type="predicted"/>
<dbReference type="InterPro" id="IPR022521">
    <property type="entry name" value="Rv3660c"/>
</dbReference>
<reference evidence="3" key="1">
    <citation type="submission" date="2022-06" db="EMBL/GenBank/DDBJ databases">
        <authorList>
            <person name="Ping M."/>
        </authorList>
    </citation>
    <scope>NUCLEOTIDE SEQUENCE</scope>
    <source>
        <strain evidence="3">JCM11759T</strain>
    </source>
</reference>
<evidence type="ECO:0000256" key="1">
    <source>
        <dbReference type="SAM" id="MobiDB-lite"/>
    </source>
</evidence>
<evidence type="ECO:0000313" key="4">
    <source>
        <dbReference type="Proteomes" id="UP001055940"/>
    </source>
</evidence>
<dbReference type="Gene3D" id="3.40.50.300">
    <property type="entry name" value="P-loop containing nucleotide triphosphate hydrolases"/>
    <property type="match status" value="1"/>
</dbReference>
<dbReference type="PANTHER" id="PTHR43384">
    <property type="entry name" value="SEPTUM SITE-DETERMINING PROTEIN MIND HOMOLOG, CHLOROPLASTIC-RELATED"/>
    <property type="match status" value="1"/>
</dbReference>
<dbReference type="Proteomes" id="UP001055940">
    <property type="component" value="Chromosome"/>
</dbReference>
<keyword evidence="4" id="KW-1185">Reference proteome</keyword>
<dbReference type="InterPro" id="IPR050625">
    <property type="entry name" value="ParA/MinD_ATPase"/>
</dbReference>
<organism evidence="3 4">
    <name type="scientific">Nocardiopsis exhalans</name>
    <dbReference type="NCBI Taxonomy" id="163604"/>
    <lineage>
        <taxon>Bacteria</taxon>
        <taxon>Bacillati</taxon>
        <taxon>Actinomycetota</taxon>
        <taxon>Actinomycetes</taxon>
        <taxon>Streptosporangiales</taxon>
        <taxon>Nocardiopsidaceae</taxon>
        <taxon>Nocardiopsis</taxon>
    </lineage>
</organism>
<dbReference type="PANTHER" id="PTHR43384:SF11">
    <property type="entry name" value="SEPTUM SITE DETERMINING PROTEIN"/>
    <property type="match status" value="1"/>
</dbReference>
<evidence type="ECO:0000313" key="3">
    <source>
        <dbReference type="EMBL" id="USY20121.1"/>
    </source>
</evidence>
<protein>
    <submittedName>
        <fullName evidence="3">Cobalamin biosynthesis protein CobQ</fullName>
    </submittedName>
</protein>